<dbReference type="PROSITE" id="PS01180">
    <property type="entry name" value="CUB"/>
    <property type="match status" value="1"/>
</dbReference>
<reference evidence="11" key="2">
    <citation type="submission" date="2020-11" db="EMBL/GenBank/DDBJ databases">
        <authorList>
            <person name="McCartney M.A."/>
            <person name="Auch B."/>
            <person name="Kono T."/>
            <person name="Mallez S."/>
            <person name="Becker A."/>
            <person name="Gohl D.M."/>
            <person name="Silverstein K.A.T."/>
            <person name="Koren S."/>
            <person name="Bechman K.B."/>
            <person name="Herman A."/>
            <person name="Abrahante J.E."/>
            <person name="Garbe J."/>
        </authorList>
    </citation>
    <scope>NUCLEOTIDE SEQUENCE</scope>
    <source>
        <strain evidence="11">Duluth1</strain>
        <tissue evidence="11">Whole animal</tissue>
    </source>
</reference>
<comment type="caution">
    <text evidence="6">Lacks conserved residue(s) required for the propagation of feature annotation.</text>
</comment>
<feature type="signal peptide" evidence="7">
    <location>
        <begin position="1"/>
        <end position="23"/>
    </location>
</feature>
<evidence type="ECO:0000256" key="1">
    <source>
        <dbReference type="ARBA" id="ARBA00022572"/>
    </source>
</evidence>
<dbReference type="CDD" id="cd00041">
    <property type="entry name" value="CUB"/>
    <property type="match status" value="1"/>
</dbReference>
<dbReference type="SMART" id="SM00130">
    <property type="entry name" value="KR"/>
    <property type="match status" value="1"/>
</dbReference>
<evidence type="ECO:0000256" key="3">
    <source>
        <dbReference type="ARBA" id="ARBA00022737"/>
    </source>
</evidence>
<dbReference type="SUPFAM" id="SSF57440">
    <property type="entry name" value="Kringle-like"/>
    <property type="match status" value="1"/>
</dbReference>
<evidence type="ECO:0000259" key="9">
    <source>
        <dbReference type="PROSITE" id="PS50070"/>
    </source>
</evidence>
<dbReference type="PROSITE" id="PS51212">
    <property type="entry name" value="WSC"/>
    <property type="match status" value="1"/>
</dbReference>
<proteinExistence type="predicted"/>
<keyword evidence="4" id="KW-1015">Disulfide bond</keyword>
<keyword evidence="3" id="KW-0677">Repeat</keyword>
<feature type="domain" description="CUB" evidence="8">
    <location>
        <begin position="26"/>
        <end position="134"/>
    </location>
</feature>
<protein>
    <recommendedName>
        <fullName evidence="5">Kringle-containing protein marking the eye and the nose</fullName>
    </recommendedName>
</protein>
<dbReference type="InterPro" id="IPR035914">
    <property type="entry name" value="Sperma_CUB_dom_sf"/>
</dbReference>
<dbReference type="Gene3D" id="2.40.20.10">
    <property type="entry name" value="Plasminogen Kringle 4"/>
    <property type="match status" value="1"/>
</dbReference>
<name>A0A9D4H295_DREPO</name>
<evidence type="ECO:0000313" key="12">
    <source>
        <dbReference type="Proteomes" id="UP000828390"/>
    </source>
</evidence>
<keyword evidence="2" id="KW-0879">Wnt signaling pathway</keyword>
<dbReference type="SUPFAM" id="SSF49854">
    <property type="entry name" value="Spermadhesin, CUB domain"/>
    <property type="match status" value="1"/>
</dbReference>
<accession>A0A9D4H295</accession>
<dbReference type="InterPro" id="IPR002889">
    <property type="entry name" value="WSC_carb-bd"/>
</dbReference>
<dbReference type="AlphaFoldDB" id="A0A9D4H295"/>
<reference evidence="11" key="1">
    <citation type="journal article" date="2019" name="bioRxiv">
        <title>The Genome of the Zebra Mussel, Dreissena polymorpha: A Resource for Invasive Species Research.</title>
        <authorList>
            <person name="McCartney M.A."/>
            <person name="Auch B."/>
            <person name="Kono T."/>
            <person name="Mallez S."/>
            <person name="Zhang Y."/>
            <person name="Obille A."/>
            <person name="Becker A."/>
            <person name="Abrahante J.E."/>
            <person name="Garbe J."/>
            <person name="Badalamenti J.P."/>
            <person name="Herman A."/>
            <person name="Mangelson H."/>
            <person name="Liachko I."/>
            <person name="Sullivan S."/>
            <person name="Sone E.D."/>
            <person name="Koren S."/>
            <person name="Silverstein K.A.T."/>
            <person name="Beckman K.B."/>
            <person name="Gohl D.M."/>
        </authorList>
    </citation>
    <scope>NUCLEOTIDE SEQUENCE</scope>
    <source>
        <strain evidence="11">Duluth1</strain>
        <tissue evidence="11">Whole animal</tissue>
    </source>
</reference>
<evidence type="ECO:0000313" key="11">
    <source>
        <dbReference type="EMBL" id="KAH3828084.1"/>
    </source>
</evidence>
<evidence type="ECO:0000256" key="5">
    <source>
        <dbReference type="ARBA" id="ARBA00032328"/>
    </source>
</evidence>
<dbReference type="SMART" id="SM00042">
    <property type="entry name" value="CUB"/>
    <property type="match status" value="1"/>
</dbReference>
<dbReference type="InterPro" id="IPR038178">
    <property type="entry name" value="Kringle_sf"/>
</dbReference>
<dbReference type="InterPro" id="IPR000859">
    <property type="entry name" value="CUB_dom"/>
</dbReference>
<evidence type="ECO:0000256" key="4">
    <source>
        <dbReference type="ARBA" id="ARBA00023157"/>
    </source>
</evidence>
<organism evidence="11 12">
    <name type="scientific">Dreissena polymorpha</name>
    <name type="common">Zebra mussel</name>
    <name type="synonym">Mytilus polymorpha</name>
    <dbReference type="NCBI Taxonomy" id="45954"/>
    <lineage>
        <taxon>Eukaryota</taxon>
        <taxon>Metazoa</taxon>
        <taxon>Spiralia</taxon>
        <taxon>Lophotrochozoa</taxon>
        <taxon>Mollusca</taxon>
        <taxon>Bivalvia</taxon>
        <taxon>Autobranchia</taxon>
        <taxon>Heteroconchia</taxon>
        <taxon>Euheterodonta</taxon>
        <taxon>Imparidentia</taxon>
        <taxon>Neoheterodontei</taxon>
        <taxon>Myida</taxon>
        <taxon>Dreissenoidea</taxon>
        <taxon>Dreissenidae</taxon>
        <taxon>Dreissena</taxon>
    </lineage>
</organism>
<keyword evidence="12" id="KW-1185">Reference proteome</keyword>
<dbReference type="EMBL" id="JAIWYP010000005">
    <property type="protein sequence ID" value="KAH3828084.1"/>
    <property type="molecule type" value="Genomic_DNA"/>
</dbReference>
<comment type="caution">
    <text evidence="11">The sequence shown here is derived from an EMBL/GenBank/DDBJ whole genome shotgun (WGS) entry which is preliminary data.</text>
</comment>
<evidence type="ECO:0000256" key="2">
    <source>
        <dbReference type="ARBA" id="ARBA00022687"/>
    </source>
</evidence>
<feature type="domain" description="Kringle" evidence="9">
    <location>
        <begin position="278"/>
        <end position="351"/>
    </location>
</feature>
<dbReference type="PROSITE" id="PS50070">
    <property type="entry name" value="KRINGLE_2"/>
    <property type="match status" value="1"/>
</dbReference>
<dbReference type="PANTHER" id="PTHR24251">
    <property type="entry name" value="OVOCHYMASE-RELATED"/>
    <property type="match status" value="1"/>
</dbReference>
<dbReference type="Pfam" id="PF01822">
    <property type="entry name" value="WSC"/>
    <property type="match status" value="1"/>
</dbReference>
<keyword evidence="7" id="KW-0732">Signal</keyword>
<dbReference type="Pfam" id="PF00431">
    <property type="entry name" value="CUB"/>
    <property type="match status" value="1"/>
</dbReference>
<dbReference type="InterPro" id="IPR013806">
    <property type="entry name" value="Kringle-like"/>
</dbReference>
<evidence type="ECO:0000256" key="6">
    <source>
        <dbReference type="PROSITE-ProRule" id="PRU00121"/>
    </source>
</evidence>
<dbReference type="InterPro" id="IPR000001">
    <property type="entry name" value="Kringle"/>
</dbReference>
<feature type="chain" id="PRO_5039351319" description="Kringle-containing protein marking the eye and the nose" evidence="7">
    <location>
        <begin position="24"/>
        <end position="356"/>
    </location>
</feature>
<evidence type="ECO:0000256" key="7">
    <source>
        <dbReference type="SAM" id="SignalP"/>
    </source>
</evidence>
<evidence type="ECO:0000259" key="8">
    <source>
        <dbReference type="PROSITE" id="PS01180"/>
    </source>
</evidence>
<gene>
    <name evidence="11" type="ORF">DPMN_130034</name>
</gene>
<dbReference type="GO" id="GO:0016055">
    <property type="term" value="P:Wnt signaling pathway"/>
    <property type="evidence" value="ECO:0007669"/>
    <property type="project" value="UniProtKB-KW"/>
</dbReference>
<keyword evidence="1 6" id="KW-0420">Kringle</keyword>
<dbReference type="Gene3D" id="2.60.120.290">
    <property type="entry name" value="Spermadhesin, CUB domain"/>
    <property type="match status" value="1"/>
</dbReference>
<evidence type="ECO:0000259" key="10">
    <source>
        <dbReference type="PROSITE" id="PS51212"/>
    </source>
</evidence>
<feature type="domain" description="WSC" evidence="10">
    <location>
        <begin position="196"/>
        <end position="278"/>
    </location>
</feature>
<sequence>MTMIPSFIVNVLVWSAYVITVDASSCGGTFKSNYGEINNSNYSSNNGYNLSCFWRIEGAIGSRLMIGFKNFSLGNQTGCGEEYIEIRHGNVNSSKYCGSKIPEKVITQSQNASIVFVTNHYTNLIGFHLYWKVFTKPVLITSPVSWELANKECEQNGGKLMEPDLDYLDTYRESISEWMEANKISEIWVRKYFTPWVFLKGCTSEFYVHPQMKYIVKNNQQKICQNVCSGYNYFGLQKRNCVCLNDVFSSNDSCSYRCDGNTDEMCGGNYAYTVYKNNFCYTSSKSWNGTLTQNIFGSSCLPWNQTSLKHSTFPDGSANDAKNNCRDPSGYGAPWCFHNSAYWARCDVFKCLGMLL</sequence>
<dbReference type="Proteomes" id="UP000828390">
    <property type="component" value="Unassembled WGS sequence"/>
</dbReference>